<feature type="compositionally biased region" description="Basic and acidic residues" evidence="9">
    <location>
        <begin position="134"/>
        <end position="145"/>
    </location>
</feature>
<reference evidence="11 12" key="1">
    <citation type="submission" date="2024-01" db="EMBL/GenBank/DDBJ databases">
        <title>The genomes of 5 underutilized Papilionoideae crops provide insights into root nodulation and disease resistanc.</title>
        <authorList>
            <person name="Yuan L."/>
        </authorList>
    </citation>
    <scope>NUCLEOTIDE SEQUENCE [LARGE SCALE GENOMIC DNA]</scope>
    <source>
        <strain evidence="11">ZHUSHIDOU_FW_LH</strain>
        <tissue evidence="11">Leaf</tissue>
    </source>
</reference>
<comment type="similarity">
    <text evidence="1 8">Belongs to the 11S seed storage protein (globulins) family.</text>
</comment>
<dbReference type="Pfam" id="PF00190">
    <property type="entry name" value="Cupin_1"/>
    <property type="match status" value="2"/>
</dbReference>
<dbReference type="PRINTS" id="PR00439">
    <property type="entry name" value="11SGLOBULIN"/>
</dbReference>
<name>A0AAN9F4R9_CROPI</name>
<feature type="compositionally biased region" description="Basic and acidic residues" evidence="9">
    <location>
        <begin position="337"/>
        <end position="352"/>
    </location>
</feature>
<dbReference type="GO" id="GO:0045735">
    <property type="term" value="F:nutrient reservoir activity"/>
    <property type="evidence" value="ECO:0007669"/>
    <property type="project" value="UniProtKB-KW"/>
</dbReference>
<feature type="domain" description="Cupin type-1" evidence="10">
    <location>
        <begin position="35"/>
        <end position="261"/>
    </location>
</feature>
<sequence length="601" mass="68947">MTKPFLLYSSLCLLLFTSACLANTDRLSECQLNRLNALEPDNRIETEAGTIETWNSNHPELRCAGVAIEKLIIEPEGLHLPSYTNYPQLIMIVQGEGALGISVPGCSETFEEPQSQPRRQGQRRRSQSQEQEQQDSHQKIRHFREGDIIAIPPGIAYWSYNYGNQQIIAINLLDITNIANQLDPNPRRFYIAGNPEEEHPETQEQLQRHQHQQQQQQSAGGRRRGQHQQEEQQEEEKSNVLSGFDPRFLSQAFNVDEELINKLQNPSDRVKQIVRVKRGLSALGPERQEEEEEEEEEEESQHGRGRRQPHQGRRHEEEEEEEEEEESQHGRGRGRGRREWEKTTRQRHSRGEEGEEEEEEETTTRERRQHGRGGRGQREEEEEEEEEQQQGGRRGGRGIRRPRQQREEGGRGSRNGIEETICTAKLRENIARPSEADLYNPEAGRISTVNSLTLPILRWFQLSAQHVKLYRNGIYAPHWNIDANSVIYVTRGSGWVQVVNCQGNSVYNDKLRRGQVLVVPQNFVVAHQAGEDGFEFIAFKTNDRAITSPLKQVFRAIPAEVLANAFGLRLNQVSELKYNGNQGPLVSAQSESEDHTLIKVA</sequence>
<evidence type="ECO:0000256" key="5">
    <source>
        <dbReference type="ARBA" id="ARBA00023157"/>
    </source>
</evidence>
<dbReference type="AlphaFoldDB" id="A0AAN9F4R9"/>
<dbReference type="CDD" id="cd02243">
    <property type="entry name" value="cupin_11S_legumin_C"/>
    <property type="match status" value="1"/>
</dbReference>
<keyword evidence="3 8" id="KW-0758">Storage protein</keyword>
<dbReference type="PROSITE" id="PS00305">
    <property type="entry name" value="11S_SEED_STORAGE"/>
    <property type="match status" value="1"/>
</dbReference>
<feature type="compositionally biased region" description="Basic residues" evidence="9">
    <location>
        <begin position="303"/>
        <end position="313"/>
    </location>
</feature>
<evidence type="ECO:0000256" key="3">
    <source>
        <dbReference type="ARBA" id="ARBA00022761"/>
    </source>
</evidence>
<dbReference type="GO" id="GO:0005783">
    <property type="term" value="C:endoplasmic reticulum"/>
    <property type="evidence" value="ECO:0007669"/>
    <property type="project" value="UniProtKB-ARBA"/>
</dbReference>
<feature type="domain" description="Cupin type-1" evidence="10">
    <location>
        <begin position="428"/>
        <end position="574"/>
    </location>
</feature>
<dbReference type="GO" id="GO:0048316">
    <property type="term" value="P:seed development"/>
    <property type="evidence" value="ECO:0007669"/>
    <property type="project" value="UniProtKB-ARBA"/>
</dbReference>
<gene>
    <name evidence="11" type="ORF">RIF29_20028</name>
</gene>
<feature type="compositionally biased region" description="Acidic residues" evidence="9">
    <location>
        <begin position="317"/>
        <end position="326"/>
    </location>
</feature>
<feature type="compositionally biased region" description="Acidic residues" evidence="9">
    <location>
        <begin position="288"/>
        <end position="299"/>
    </location>
</feature>
<dbReference type="CDD" id="cd02242">
    <property type="entry name" value="cupin_11S_legumin_N"/>
    <property type="match status" value="1"/>
</dbReference>
<dbReference type="InterPro" id="IPR022379">
    <property type="entry name" value="11S_seedstore_CS"/>
</dbReference>
<comment type="subunit">
    <text evidence="7">Hexamer; each subunit is composed of an acidic and a basic chain derived from a single precursor and linked by a disulfide bond. Component of globulins complexes which accumulate in seeds.</text>
</comment>
<dbReference type="InterPro" id="IPR050253">
    <property type="entry name" value="Seed_Storage-Functional"/>
</dbReference>
<comment type="function">
    <text evidence="6">Sulfur-rich seed storage protein. This protein found in the seeds of many leguminous and non-leguminous plants is the source of sulfur-containing amino acids in seed meals.</text>
</comment>
<dbReference type="GO" id="GO:0000326">
    <property type="term" value="C:protein storage vacuole"/>
    <property type="evidence" value="ECO:0007669"/>
    <property type="project" value="UniProtKB-ARBA"/>
</dbReference>
<keyword evidence="4 8" id="KW-0708">Seed storage protein</keyword>
<evidence type="ECO:0000256" key="1">
    <source>
        <dbReference type="ARBA" id="ARBA00007178"/>
    </source>
</evidence>
<evidence type="ECO:0000256" key="6">
    <source>
        <dbReference type="ARBA" id="ARBA00059913"/>
    </source>
</evidence>
<dbReference type="Proteomes" id="UP001372338">
    <property type="component" value="Unassembled WGS sequence"/>
</dbReference>
<keyword evidence="12" id="KW-1185">Reference proteome</keyword>
<evidence type="ECO:0000256" key="4">
    <source>
        <dbReference type="ARBA" id="ARBA00023129"/>
    </source>
</evidence>
<evidence type="ECO:0000313" key="11">
    <source>
        <dbReference type="EMBL" id="KAK7267358.1"/>
    </source>
</evidence>
<evidence type="ECO:0000256" key="2">
    <source>
        <dbReference type="ARBA" id="ARBA00022729"/>
    </source>
</evidence>
<feature type="compositionally biased region" description="Basic and acidic residues" evidence="9">
    <location>
        <begin position="227"/>
        <end position="238"/>
    </location>
</feature>
<protein>
    <recommendedName>
        <fullName evidence="10">Cupin type-1 domain-containing protein</fullName>
    </recommendedName>
</protein>
<comment type="caution">
    <text evidence="11">The sequence shown here is derived from an EMBL/GenBank/DDBJ whole genome shotgun (WGS) entry which is preliminary data.</text>
</comment>
<feature type="compositionally biased region" description="Acidic residues" evidence="9">
    <location>
        <begin position="379"/>
        <end position="388"/>
    </location>
</feature>
<dbReference type="InterPro" id="IPR014710">
    <property type="entry name" value="RmlC-like_jellyroll"/>
</dbReference>
<dbReference type="SMART" id="SM00835">
    <property type="entry name" value="Cupin_1"/>
    <property type="match status" value="2"/>
</dbReference>
<feature type="signal peptide" evidence="8">
    <location>
        <begin position="1"/>
        <end position="22"/>
    </location>
</feature>
<organism evidence="11 12">
    <name type="scientific">Crotalaria pallida</name>
    <name type="common">Smooth rattlebox</name>
    <name type="synonym">Crotalaria striata</name>
    <dbReference type="NCBI Taxonomy" id="3830"/>
    <lineage>
        <taxon>Eukaryota</taxon>
        <taxon>Viridiplantae</taxon>
        <taxon>Streptophyta</taxon>
        <taxon>Embryophyta</taxon>
        <taxon>Tracheophyta</taxon>
        <taxon>Spermatophyta</taxon>
        <taxon>Magnoliopsida</taxon>
        <taxon>eudicotyledons</taxon>
        <taxon>Gunneridae</taxon>
        <taxon>Pentapetalae</taxon>
        <taxon>rosids</taxon>
        <taxon>fabids</taxon>
        <taxon>Fabales</taxon>
        <taxon>Fabaceae</taxon>
        <taxon>Papilionoideae</taxon>
        <taxon>50 kb inversion clade</taxon>
        <taxon>genistoids sensu lato</taxon>
        <taxon>core genistoids</taxon>
        <taxon>Crotalarieae</taxon>
        <taxon>Crotalaria</taxon>
    </lineage>
</organism>
<feature type="region of interest" description="Disordered" evidence="9">
    <location>
        <begin position="108"/>
        <end position="145"/>
    </location>
</feature>
<dbReference type="PANTHER" id="PTHR31189">
    <property type="entry name" value="OS03G0336100 PROTEIN-RELATED"/>
    <property type="match status" value="1"/>
</dbReference>
<evidence type="ECO:0000313" key="12">
    <source>
        <dbReference type="Proteomes" id="UP001372338"/>
    </source>
</evidence>
<dbReference type="PANTHER" id="PTHR31189:SF35">
    <property type="entry name" value="12S SEED STORAGE PROTEIN CRB"/>
    <property type="match status" value="1"/>
</dbReference>
<accession>A0AAN9F4R9</accession>
<dbReference type="FunFam" id="2.60.120.10:FF:000073">
    <property type="entry name" value="Glycinin G1"/>
    <property type="match status" value="1"/>
</dbReference>
<dbReference type="InterPro" id="IPR011051">
    <property type="entry name" value="RmlC_Cupin_sf"/>
</dbReference>
<feature type="region of interest" description="Disordered" evidence="9">
    <location>
        <begin position="284"/>
        <end position="420"/>
    </location>
</feature>
<dbReference type="EMBL" id="JAYWIO010000004">
    <property type="protein sequence ID" value="KAK7267358.1"/>
    <property type="molecule type" value="Genomic_DNA"/>
</dbReference>
<dbReference type="InterPro" id="IPR006045">
    <property type="entry name" value="Cupin_1"/>
</dbReference>
<feature type="chain" id="PRO_5042662278" description="Cupin type-1 domain-containing protein" evidence="8">
    <location>
        <begin position="23"/>
        <end position="601"/>
    </location>
</feature>
<dbReference type="SUPFAM" id="SSF51182">
    <property type="entry name" value="RmlC-like cupins"/>
    <property type="match status" value="1"/>
</dbReference>
<evidence type="ECO:0000256" key="9">
    <source>
        <dbReference type="SAM" id="MobiDB-lite"/>
    </source>
</evidence>
<keyword evidence="2 8" id="KW-0732">Signal</keyword>
<dbReference type="PROSITE" id="PS51257">
    <property type="entry name" value="PROKAR_LIPOPROTEIN"/>
    <property type="match status" value="1"/>
</dbReference>
<proteinExistence type="inferred from homology"/>
<evidence type="ECO:0000259" key="10">
    <source>
        <dbReference type="SMART" id="SM00835"/>
    </source>
</evidence>
<feature type="compositionally biased region" description="Basic residues" evidence="9">
    <location>
        <begin position="394"/>
        <end position="403"/>
    </location>
</feature>
<evidence type="ECO:0000256" key="7">
    <source>
        <dbReference type="ARBA" id="ARBA00063568"/>
    </source>
</evidence>
<feature type="region of interest" description="Disordered" evidence="9">
    <location>
        <begin position="186"/>
        <end position="243"/>
    </location>
</feature>
<dbReference type="InterPro" id="IPR006044">
    <property type="entry name" value="11S_seedstore_pln"/>
</dbReference>
<evidence type="ECO:0000256" key="8">
    <source>
        <dbReference type="RuleBase" id="RU003681"/>
    </source>
</evidence>
<comment type="function">
    <text evidence="8">Seed storage protein.</text>
</comment>
<dbReference type="Gene3D" id="2.60.120.10">
    <property type="entry name" value="Jelly Rolls"/>
    <property type="match status" value="2"/>
</dbReference>
<keyword evidence="5 8" id="KW-1015">Disulfide bond</keyword>